<dbReference type="PANTHER" id="PTHR38011">
    <property type="entry name" value="DIHYDROFOLATE REDUCTASE FAMILY PROTEIN (AFU_ORTHOLOGUE AFUA_8G06820)"/>
    <property type="match status" value="1"/>
</dbReference>
<sequence length="214" mass="23381">MSRVRVHNFSVSVDGFATGEGQGLDTPFGHAGSRLHQWFFPTRTFQRMQGNPGGSTGVDDAIAGTWAVGIGAEIMGRNKFGAQRGPWEDDDWEGWWGPNPPFHTPVFVLTHHPRPSLEMEGGTTFHFIDATPRDALRQAREAAGDLDVRIGGGPTTVREFLAADLVDHLHVAVVPIVLGRGERLWDGLEGLEGRFETESVTSPSGVTHMTFTRP</sequence>
<dbReference type="InterPro" id="IPR002734">
    <property type="entry name" value="RibDG_C"/>
</dbReference>
<accession>A0A975L8N9</accession>
<organism evidence="2 3">
    <name type="scientific">Nocardiopsis eucommiae</name>
    <dbReference type="NCBI Taxonomy" id="2831970"/>
    <lineage>
        <taxon>Bacteria</taxon>
        <taxon>Bacillati</taxon>
        <taxon>Actinomycetota</taxon>
        <taxon>Actinomycetes</taxon>
        <taxon>Streptosporangiales</taxon>
        <taxon>Nocardiopsidaceae</taxon>
        <taxon>Nocardiopsis</taxon>
    </lineage>
</organism>
<dbReference type="GO" id="GO:0008703">
    <property type="term" value="F:5-amino-6-(5-phosphoribosylamino)uracil reductase activity"/>
    <property type="evidence" value="ECO:0007669"/>
    <property type="project" value="InterPro"/>
</dbReference>
<dbReference type="AlphaFoldDB" id="A0A975L8N9"/>
<dbReference type="KEGG" id="nec:KGD82_23600"/>
<reference evidence="2" key="1">
    <citation type="submission" date="2021-05" db="EMBL/GenBank/DDBJ databases">
        <authorList>
            <person name="Kaiqin L."/>
            <person name="Jian G."/>
        </authorList>
    </citation>
    <scope>NUCLEOTIDE SEQUENCE</scope>
    <source>
        <strain evidence="2">HDS5</strain>
    </source>
</reference>
<dbReference type="Proteomes" id="UP000682416">
    <property type="component" value="Chromosome"/>
</dbReference>
<name>A0A975L8N9_9ACTN</name>
<evidence type="ECO:0000259" key="1">
    <source>
        <dbReference type="Pfam" id="PF01872"/>
    </source>
</evidence>
<gene>
    <name evidence="2" type="ORF">KGD82_23600</name>
</gene>
<dbReference type="GO" id="GO:0009231">
    <property type="term" value="P:riboflavin biosynthetic process"/>
    <property type="evidence" value="ECO:0007669"/>
    <property type="project" value="InterPro"/>
</dbReference>
<protein>
    <submittedName>
        <fullName evidence="2">Dihydrofolate reductase family protein</fullName>
    </submittedName>
</protein>
<evidence type="ECO:0000313" key="3">
    <source>
        <dbReference type="Proteomes" id="UP000682416"/>
    </source>
</evidence>
<dbReference type="Gene3D" id="3.40.430.10">
    <property type="entry name" value="Dihydrofolate Reductase, subunit A"/>
    <property type="match status" value="1"/>
</dbReference>
<dbReference type="InterPro" id="IPR050765">
    <property type="entry name" value="Riboflavin_Biosynth_HTPR"/>
</dbReference>
<dbReference type="InterPro" id="IPR024072">
    <property type="entry name" value="DHFR-like_dom_sf"/>
</dbReference>
<dbReference type="PANTHER" id="PTHR38011:SF12">
    <property type="entry name" value="BIFUNCTIONAL DEAMINASE-REDUCTASE DOMAIN PROTEIN"/>
    <property type="match status" value="1"/>
</dbReference>
<proteinExistence type="predicted"/>
<dbReference type="EMBL" id="CP074402">
    <property type="protein sequence ID" value="QVJ01150.1"/>
    <property type="molecule type" value="Genomic_DNA"/>
</dbReference>
<keyword evidence="3" id="KW-1185">Reference proteome</keyword>
<evidence type="ECO:0000313" key="2">
    <source>
        <dbReference type="EMBL" id="QVJ01150.1"/>
    </source>
</evidence>
<feature type="domain" description="Bacterial bifunctional deaminase-reductase C-terminal" evidence="1">
    <location>
        <begin position="8"/>
        <end position="192"/>
    </location>
</feature>
<dbReference type="Pfam" id="PF01872">
    <property type="entry name" value="RibD_C"/>
    <property type="match status" value="1"/>
</dbReference>
<dbReference type="RefSeq" id="WP_378738464.1">
    <property type="nucleotide sequence ID" value="NZ_CBDRIY010000015.1"/>
</dbReference>
<dbReference type="SUPFAM" id="SSF53597">
    <property type="entry name" value="Dihydrofolate reductase-like"/>
    <property type="match status" value="1"/>
</dbReference>